<feature type="transmembrane region" description="Helical" evidence="7">
    <location>
        <begin position="287"/>
        <end position="310"/>
    </location>
</feature>
<feature type="transmembrane region" description="Helical" evidence="7">
    <location>
        <begin position="153"/>
        <end position="176"/>
    </location>
</feature>
<dbReference type="InterPro" id="IPR036259">
    <property type="entry name" value="MFS_trans_sf"/>
</dbReference>
<evidence type="ECO:0000256" key="2">
    <source>
        <dbReference type="ARBA" id="ARBA00022448"/>
    </source>
</evidence>
<feature type="domain" description="Major facilitator superfamily (MFS) profile" evidence="8">
    <location>
        <begin position="29"/>
        <end position="481"/>
    </location>
</feature>
<keyword evidence="5 7" id="KW-1133">Transmembrane helix</keyword>
<dbReference type="KEGG" id="nfa:NFA_56350"/>
<keyword evidence="2" id="KW-0813">Transport</keyword>
<dbReference type="eggNOG" id="COG0477">
    <property type="taxonomic scope" value="Bacteria"/>
</dbReference>
<dbReference type="SUPFAM" id="SSF103473">
    <property type="entry name" value="MFS general substrate transporter"/>
    <property type="match status" value="1"/>
</dbReference>
<feature type="transmembrane region" description="Helical" evidence="7">
    <location>
        <begin position="458"/>
        <end position="477"/>
    </location>
</feature>
<reference evidence="9 10" key="1">
    <citation type="journal article" date="2004" name="Proc. Natl. Acad. Sci. U.S.A.">
        <title>The complete genomic sequence of Nocardia farcinica IFM 10152.</title>
        <authorList>
            <person name="Ishikawa J."/>
            <person name="Yamashita A."/>
            <person name="Mikami Y."/>
            <person name="Hoshino Y."/>
            <person name="Kurita H."/>
            <person name="Hotta K."/>
            <person name="Shiba T."/>
            <person name="Hattori M."/>
        </authorList>
    </citation>
    <scope>NUCLEOTIDE SEQUENCE [LARGE SCALE GENOMIC DNA]</scope>
    <source>
        <strain evidence="9 10">IFM 10152</strain>
    </source>
</reference>
<dbReference type="PANTHER" id="PTHR42718:SF42">
    <property type="entry name" value="EXPORT PROTEIN"/>
    <property type="match status" value="1"/>
</dbReference>
<evidence type="ECO:0000256" key="1">
    <source>
        <dbReference type="ARBA" id="ARBA00004651"/>
    </source>
</evidence>
<feature type="transmembrane region" description="Helical" evidence="7">
    <location>
        <begin position="385"/>
        <end position="408"/>
    </location>
</feature>
<feature type="transmembrane region" description="Helical" evidence="7">
    <location>
        <begin position="182"/>
        <end position="203"/>
    </location>
</feature>
<dbReference type="InterPro" id="IPR004638">
    <property type="entry name" value="EmrB-like"/>
</dbReference>
<evidence type="ECO:0000256" key="4">
    <source>
        <dbReference type="ARBA" id="ARBA00022692"/>
    </source>
</evidence>
<evidence type="ECO:0000256" key="3">
    <source>
        <dbReference type="ARBA" id="ARBA00022475"/>
    </source>
</evidence>
<feature type="transmembrane region" description="Helical" evidence="7">
    <location>
        <begin position="238"/>
        <end position="255"/>
    </location>
</feature>
<dbReference type="InterPro" id="IPR011701">
    <property type="entry name" value="MFS"/>
</dbReference>
<evidence type="ECO:0000313" key="9">
    <source>
        <dbReference type="EMBL" id="BAD60487.1"/>
    </source>
</evidence>
<sequence length="516" mass="52671">MRPRRSGYRGPVGTPAELPRLHSATGRWILLATILGSSVASLDATVVNIALPRIGESLDTDVAGLQWTLNGYTLTLASFILLGGSLGDRLGRRRVFVWGTVGFAVTSVLCGLAVNIEMLVAARVLQGVAGAMLTPGSLALISSSLDERDQGAAIGLWSGFGGVAGALGPFLGGWLIDWAGWQSIFFINVPLALIVVVVALKHVPESLDPRARGKLDVPGALIVAAALGALTFGLIDGLPLLTVAGVLLLAVFVVVERRSDHPLVPPALFTGAFPADRPGAAAASGRVFTAANLVTLAVYAALGGVFFLLVLELQLVAGFSPMASGLATVPITLIMLVLSAPAGRWAQRHGARVPMTVGPLLGALGLVLLLRIGEEATYLTDVLPGVLVFGLGLAALVAPLTGAVLGAVPPTEAGVASGVNNAVARTAQLLAVAALPGLAGISGSLTDPAAFDAGFETAMWICVGLLVVGALLAAVLLRPVRRAPRLDEVDCLPQCGVAGPALSPTRPSVVGESREK</sequence>
<proteinExistence type="predicted"/>
<dbReference type="Proteomes" id="UP000006820">
    <property type="component" value="Chromosome"/>
</dbReference>
<accession>Q5YMV4</accession>
<evidence type="ECO:0000313" key="10">
    <source>
        <dbReference type="Proteomes" id="UP000006820"/>
    </source>
</evidence>
<keyword evidence="3" id="KW-1003">Cell membrane</keyword>
<keyword evidence="10" id="KW-1185">Reference proteome</keyword>
<feature type="transmembrane region" description="Helical" evidence="7">
    <location>
        <begin position="28"/>
        <end position="51"/>
    </location>
</feature>
<dbReference type="GO" id="GO:0022857">
    <property type="term" value="F:transmembrane transporter activity"/>
    <property type="evidence" value="ECO:0007669"/>
    <property type="project" value="InterPro"/>
</dbReference>
<organism evidence="9 10">
    <name type="scientific">Nocardia farcinica (strain IFM 10152)</name>
    <dbReference type="NCBI Taxonomy" id="247156"/>
    <lineage>
        <taxon>Bacteria</taxon>
        <taxon>Bacillati</taxon>
        <taxon>Actinomycetota</taxon>
        <taxon>Actinomycetes</taxon>
        <taxon>Mycobacteriales</taxon>
        <taxon>Nocardiaceae</taxon>
        <taxon>Nocardia</taxon>
    </lineage>
</organism>
<name>Q5YMV4_NOCFA</name>
<feature type="transmembrane region" description="Helical" evidence="7">
    <location>
        <begin position="322"/>
        <end position="341"/>
    </location>
</feature>
<dbReference type="Gene3D" id="1.20.1250.20">
    <property type="entry name" value="MFS general substrate transporter like domains"/>
    <property type="match status" value="1"/>
</dbReference>
<feature type="transmembrane region" description="Helical" evidence="7">
    <location>
        <begin position="353"/>
        <end position="373"/>
    </location>
</feature>
<dbReference type="Gene3D" id="1.20.1720.10">
    <property type="entry name" value="Multidrug resistance protein D"/>
    <property type="match status" value="1"/>
</dbReference>
<dbReference type="PANTHER" id="PTHR42718">
    <property type="entry name" value="MAJOR FACILITATOR SUPERFAMILY MULTIDRUG TRANSPORTER MFSC"/>
    <property type="match status" value="1"/>
</dbReference>
<dbReference type="InterPro" id="IPR020846">
    <property type="entry name" value="MFS_dom"/>
</dbReference>
<evidence type="ECO:0000256" key="7">
    <source>
        <dbReference type="SAM" id="Phobius"/>
    </source>
</evidence>
<feature type="transmembrane region" description="Helical" evidence="7">
    <location>
        <begin position="120"/>
        <end position="141"/>
    </location>
</feature>
<gene>
    <name evidence="9" type="ordered locus">NFA_56350</name>
</gene>
<keyword evidence="4 7" id="KW-0812">Transmembrane</keyword>
<dbReference type="NCBIfam" id="TIGR00711">
    <property type="entry name" value="efflux_EmrB"/>
    <property type="match status" value="1"/>
</dbReference>
<keyword evidence="6 7" id="KW-0472">Membrane</keyword>
<dbReference type="STRING" id="247156.NFA_56350"/>
<dbReference type="EMBL" id="AP006618">
    <property type="protein sequence ID" value="BAD60487.1"/>
    <property type="molecule type" value="Genomic_DNA"/>
</dbReference>
<feature type="transmembrane region" description="Helical" evidence="7">
    <location>
        <begin position="95"/>
        <end position="114"/>
    </location>
</feature>
<feature type="transmembrane region" description="Helical" evidence="7">
    <location>
        <begin position="63"/>
        <end position="83"/>
    </location>
</feature>
<dbReference type="AlphaFoldDB" id="Q5YMV4"/>
<dbReference type="Pfam" id="PF07690">
    <property type="entry name" value="MFS_1"/>
    <property type="match status" value="1"/>
</dbReference>
<dbReference type="GO" id="GO:0005886">
    <property type="term" value="C:plasma membrane"/>
    <property type="evidence" value="ECO:0007669"/>
    <property type="project" value="UniProtKB-SubCell"/>
</dbReference>
<evidence type="ECO:0000256" key="5">
    <source>
        <dbReference type="ARBA" id="ARBA00022989"/>
    </source>
</evidence>
<comment type="subcellular location">
    <subcellularLocation>
        <location evidence="1">Cell membrane</location>
        <topology evidence="1">Multi-pass membrane protein</topology>
    </subcellularLocation>
</comment>
<dbReference type="PROSITE" id="PS50850">
    <property type="entry name" value="MFS"/>
    <property type="match status" value="1"/>
</dbReference>
<dbReference type="HOGENOM" id="CLU_000960_28_2_11"/>
<dbReference type="CDD" id="cd17321">
    <property type="entry name" value="MFS_MMR_MDR_like"/>
    <property type="match status" value="1"/>
</dbReference>
<evidence type="ECO:0000259" key="8">
    <source>
        <dbReference type="PROSITE" id="PS50850"/>
    </source>
</evidence>
<evidence type="ECO:0000256" key="6">
    <source>
        <dbReference type="ARBA" id="ARBA00023136"/>
    </source>
</evidence>
<protein>
    <submittedName>
        <fullName evidence="9">Putative transporter</fullName>
    </submittedName>
</protein>